<keyword evidence="2" id="KW-1185">Reference proteome</keyword>
<sequence length="52" mass="6519">MTREPFSDRRWMYGHVEIPFVEFKPHALWYIMYGDFENHIAFIVCEIYHFTF</sequence>
<dbReference type="AlphaFoldDB" id="A0A086ZEZ5"/>
<accession>A0A086ZEZ5</accession>
<dbReference type="EMBL" id="JGYP01000004">
    <property type="protein sequence ID" value="KFI45095.1"/>
    <property type="molecule type" value="Genomic_DNA"/>
</dbReference>
<gene>
    <name evidence="1" type="ORF">BBOH_1357</name>
</gene>
<reference evidence="1 2" key="1">
    <citation type="submission" date="2014-03" db="EMBL/GenBank/DDBJ databases">
        <title>Genomics of Bifidobacteria.</title>
        <authorList>
            <person name="Ventura M."/>
            <person name="Milani C."/>
            <person name="Lugli G.A."/>
        </authorList>
    </citation>
    <scope>NUCLEOTIDE SEQUENCE [LARGE SCALE GENOMIC DNA]</scope>
    <source>
        <strain evidence="1 2">DSM 22767</strain>
    </source>
</reference>
<organism evidence="1 2">
    <name type="scientific">Bifidobacterium bohemicum DSM 22767</name>
    <dbReference type="NCBI Taxonomy" id="1437606"/>
    <lineage>
        <taxon>Bacteria</taxon>
        <taxon>Bacillati</taxon>
        <taxon>Actinomycetota</taxon>
        <taxon>Actinomycetes</taxon>
        <taxon>Bifidobacteriales</taxon>
        <taxon>Bifidobacteriaceae</taxon>
        <taxon>Bifidobacterium</taxon>
    </lineage>
</organism>
<comment type="caution">
    <text evidence="1">The sequence shown here is derived from an EMBL/GenBank/DDBJ whole genome shotgun (WGS) entry which is preliminary data.</text>
</comment>
<name>A0A086ZEZ5_9BIFI</name>
<evidence type="ECO:0000313" key="1">
    <source>
        <dbReference type="EMBL" id="KFI45095.1"/>
    </source>
</evidence>
<dbReference type="Proteomes" id="UP000029096">
    <property type="component" value="Unassembled WGS sequence"/>
</dbReference>
<evidence type="ECO:0000313" key="2">
    <source>
        <dbReference type="Proteomes" id="UP000029096"/>
    </source>
</evidence>
<protein>
    <submittedName>
        <fullName evidence="1">Uncharacterized protein</fullName>
    </submittedName>
</protein>
<proteinExistence type="predicted"/>